<dbReference type="EMBL" id="PDOE01000008">
    <property type="protein sequence ID" value="RKL66233.1"/>
    <property type="molecule type" value="Genomic_DNA"/>
</dbReference>
<keyword evidence="2" id="KW-1185">Reference proteome</keyword>
<evidence type="ECO:0000313" key="2">
    <source>
        <dbReference type="Proteomes" id="UP000281498"/>
    </source>
</evidence>
<reference evidence="1 2" key="1">
    <citation type="submission" date="2017-10" db="EMBL/GenBank/DDBJ databases">
        <title>Bacillus sp. nov., a halophilic bacterium isolated from a Keqin Lake.</title>
        <authorList>
            <person name="Wang H."/>
        </authorList>
    </citation>
    <scope>NUCLEOTIDE SEQUENCE [LARGE SCALE GENOMIC DNA]</scope>
    <source>
        <strain evidence="1 2">KCTC 13187</strain>
    </source>
</reference>
<dbReference type="Proteomes" id="UP000281498">
    <property type="component" value="Unassembled WGS sequence"/>
</dbReference>
<name>A0A3A9K9B2_9BACI</name>
<sequence length="52" mass="6005">MEYGNKQLNKQRFIALIQPENLASKKVANKIRMELDKKIVLDAQDVNVYATI</sequence>
<evidence type="ECO:0000313" key="1">
    <source>
        <dbReference type="EMBL" id="RKL66233.1"/>
    </source>
</evidence>
<dbReference type="AlphaFoldDB" id="A0A3A9K9B2"/>
<organism evidence="1 2">
    <name type="scientific">Salipaludibacillus neizhouensis</name>
    <dbReference type="NCBI Taxonomy" id="885475"/>
    <lineage>
        <taxon>Bacteria</taxon>
        <taxon>Bacillati</taxon>
        <taxon>Bacillota</taxon>
        <taxon>Bacilli</taxon>
        <taxon>Bacillales</taxon>
        <taxon>Bacillaceae</taxon>
    </lineage>
</organism>
<proteinExistence type="predicted"/>
<gene>
    <name evidence="1" type="ORF">CR203_16915</name>
</gene>
<dbReference type="OrthoDB" id="9798081at2"/>
<accession>A0A3A9K9B2</accession>
<protein>
    <submittedName>
        <fullName evidence="1">Uncharacterized protein</fullName>
    </submittedName>
</protein>
<comment type="caution">
    <text evidence="1">The sequence shown here is derived from an EMBL/GenBank/DDBJ whole genome shotgun (WGS) entry which is preliminary data.</text>
</comment>